<evidence type="ECO:0000256" key="4">
    <source>
        <dbReference type="ARBA" id="ARBA00013203"/>
    </source>
</evidence>
<dbReference type="PANTHER" id="PTHR46485">
    <property type="entry name" value="LIM DOMAIN KINASE 1"/>
    <property type="match status" value="1"/>
</dbReference>
<comment type="catalytic activity">
    <reaction evidence="13">
        <text>L-tyrosyl-[protein] + ATP = O-phospho-L-tyrosyl-[protein] + ADP + H(+)</text>
        <dbReference type="Rhea" id="RHEA:10596"/>
        <dbReference type="Rhea" id="RHEA-COMP:10136"/>
        <dbReference type="Rhea" id="RHEA-COMP:20101"/>
        <dbReference type="ChEBI" id="CHEBI:15378"/>
        <dbReference type="ChEBI" id="CHEBI:30616"/>
        <dbReference type="ChEBI" id="CHEBI:46858"/>
        <dbReference type="ChEBI" id="CHEBI:61978"/>
        <dbReference type="ChEBI" id="CHEBI:456216"/>
        <dbReference type="EC" id="2.7.12.1"/>
    </reaction>
</comment>
<reference evidence="17" key="1">
    <citation type="submission" date="2025-08" db="UniProtKB">
        <authorList>
            <consortium name="RefSeq"/>
        </authorList>
    </citation>
    <scope>IDENTIFICATION</scope>
    <source>
        <tissue evidence="17">Testes</tissue>
    </source>
</reference>
<keyword evidence="9" id="KW-0067">ATP-binding</keyword>
<dbReference type="InterPro" id="IPR011009">
    <property type="entry name" value="Kinase-like_dom_sf"/>
</dbReference>
<evidence type="ECO:0000256" key="3">
    <source>
        <dbReference type="ARBA" id="ARBA00005843"/>
    </source>
</evidence>
<sequence length="400" mass="45126">MASRVTSTIQQGYGSIPDTSEESSECKAQPGSSCDALLSAVTKLAIWEDFDTEKLDSGFFADVYKVRHRGNHDVMVVKISKSKDRVDQCKMVKELELMNKLHHRNVIKLEGACIKEGQLHPMLEYLSGGCLNTLLLDHEKPISLEERVNFARDIASGMAYLHECNVCHRDLTSMNCLLRLSERRECVVADFGLSRRVVSTGSDVEKDTPRKMSLVGSPYWMAPEMLRGENYNKKVDVFSFGITLCEIIARIEADPDELLRTQSFGLDVKHFREKCQDCPNDILSLAECCCDLNPTKRPWFNEIVSITTDILRNLRKDAFYSTCVIISNPPSDNDLEMTNDNTPKCVNRNGDIDQTVDDMQRLNIGENHVIGPRKRPSIIQVQQLPSIAEISKSQSLDNCD</sequence>
<dbReference type="Pfam" id="PF07714">
    <property type="entry name" value="PK_Tyr_Ser-Thr"/>
    <property type="match status" value="1"/>
</dbReference>
<dbReference type="InterPro" id="IPR050940">
    <property type="entry name" value="Actin_reg-Ser/Thr_kinase"/>
</dbReference>
<dbReference type="Gene3D" id="3.30.200.20">
    <property type="entry name" value="Phosphorylase Kinase, domain 1"/>
    <property type="match status" value="1"/>
</dbReference>
<feature type="domain" description="Protein kinase" evidence="15">
    <location>
        <begin position="49"/>
        <end position="320"/>
    </location>
</feature>
<dbReference type="SUPFAM" id="SSF56112">
    <property type="entry name" value="Protein kinase-like (PK-like)"/>
    <property type="match status" value="1"/>
</dbReference>
<keyword evidence="7" id="KW-0547">Nucleotide-binding</keyword>
<dbReference type="Gene3D" id="1.10.510.10">
    <property type="entry name" value="Transferase(Phosphotransferase) domain 1"/>
    <property type="match status" value="1"/>
</dbReference>
<dbReference type="RefSeq" id="XP_002739512.1">
    <property type="nucleotide sequence ID" value="XM_002739466.2"/>
</dbReference>
<keyword evidence="8" id="KW-0418">Kinase</keyword>
<evidence type="ECO:0000256" key="5">
    <source>
        <dbReference type="ARBA" id="ARBA00022527"/>
    </source>
</evidence>
<evidence type="ECO:0000256" key="8">
    <source>
        <dbReference type="ARBA" id="ARBA00022777"/>
    </source>
</evidence>
<dbReference type="InterPro" id="IPR001245">
    <property type="entry name" value="Ser-Thr/Tyr_kinase_cat_dom"/>
</dbReference>
<evidence type="ECO:0000256" key="7">
    <source>
        <dbReference type="ARBA" id="ARBA00022741"/>
    </source>
</evidence>
<dbReference type="EC" id="2.7.12.1" evidence="4"/>
<comment type="cofactor">
    <cofactor evidence="1">
        <name>Mn(2+)</name>
        <dbReference type="ChEBI" id="CHEBI:29035"/>
    </cofactor>
</comment>
<dbReference type="InterPro" id="IPR008266">
    <property type="entry name" value="Tyr_kinase_AS"/>
</dbReference>
<comment type="similarity">
    <text evidence="3">Belongs to the protein kinase superfamily. TKL Ser/Thr protein kinase family.</text>
</comment>
<dbReference type="PROSITE" id="PS00109">
    <property type="entry name" value="PROTEIN_KINASE_TYR"/>
    <property type="match status" value="1"/>
</dbReference>
<evidence type="ECO:0000256" key="12">
    <source>
        <dbReference type="ARBA" id="ARBA00049308"/>
    </source>
</evidence>
<comment type="catalytic activity">
    <reaction evidence="12">
        <text>L-threonyl-[protein] + ATP = O-phospho-L-threonyl-[protein] + ADP + H(+)</text>
        <dbReference type="Rhea" id="RHEA:46608"/>
        <dbReference type="Rhea" id="RHEA-COMP:11060"/>
        <dbReference type="Rhea" id="RHEA-COMP:11605"/>
        <dbReference type="ChEBI" id="CHEBI:15378"/>
        <dbReference type="ChEBI" id="CHEBI:30013"/>
        <dbReference type="ChEBI" id="CHEBI:30616"/>
        <dbReference type="ChEBI" id="CHEBI:61977"/>
        <dbReference type="ChEBI" id="CHEBI:456216"/>
        <dbReference type="EC" id="2.7.12.1"/>
    </reaction>
</comment>
<evidence type="ECO:0000256" key="14">
    <source>
        <dbReference type="SAM" id="MobiDB-lite"/>
    </source>
</evidence>
<accession>A0ABM0GXH6</accession>
<evidence type="ECO:0000256" key="9">
    <source>
        <dbReference type="ARBA" id="ARBA00022840"/>
    </source>
</evidence>
<feature type="compositionally biased region" description="Polar residues" evidence="14">
    <location>
        <begin position="1"/>
        <end position="13"/>
    </location>
</feature>
<gene>
    <name evidence="17" type="primary">LOC100373286</name>
</gene>
<dbReference type="Proteomes" id="UP000694865">
    <property type="component" value="Unplaced"/>
</dbReference>
<keyword evidence="6" id="KW-0808">Transferase</keyword>
<organism evidence="16 17">
    <name type="scientific">Saccoglossus kowalevskii</name>
    <name type="common">Acorn worm</name>
    <dbReference type="NCBI Taxonomy" id="10224"/>
    <lineage>
        <taxon>Eukaryota</taxon>
        <taxon>Metazoa</taxon>
        <taxon>Hemichordata</taxon>
        <taxon>Enteropneusta</taxon>
        <taxon>Harrimaniidae</taxon>
        <taxon>Saccoglossus</taxon>
    </lineage>
</organism>
<keyword evidence="5" id="KW-0723">Serine/threonine-protein kinase</keyword>
<evidence type="ECO:0000256" key="10">
    <source>
        <dbReference type="ARBA" id="ARBA00023211"/>
    </source>
</evidence>
<evidence type="ECO:0000256" key="11">
    <source>
        <dbReference type="ARBA" id="ARBA00049003"/>
    </source>
</evidence>
<evidence type="ECO:0000256" key="6">
    <source>
        <dbReference type="ARBA" id="ARBA00022679"/>
    </source>
</evidence>
<dbReference type="PRINTS" id="PR00109">
    <property type="entry name" value="TYRKINASE"/>
</dbReference>
<dbReference type="PANTHER" id="PTHR46485:SF5">
    <property type="entry name" value="CENTER DIVIDER, ISOFORM A"/>
    <property type="match status" value="1"/>
</dbReference>
<comment type="catalytic activity">
    <reaction evidence="11">
        <text>L-seryl-[protein] + ATP = O-phospho-L-seryl-[protein] + ADP + H(+)</text>
        <dbReference type="Rhea" id="RHEA:17989"/>
        <dbReference type="Rhea" id="RHEA-COMP:9863"/>
        <dbReference type="Rhea" id="RHEA-COMP:11604"/>
        <dbReference type="ChEBI" id="CHEBI:15378"/>
        <dbReference type="ChEBI" id="CHEBI:29999"/>
        <dbReference type="ChEBI" id="CHEBI:30616"/>
        <dbReference type="ChEBI" id="CHEBI:83421"/>
        <dbReference type="ChEBI" id="CHEBI:456216"/>
        <dbReference type="EC" id="2.7.12.1"/>
    </reaction>
</comment>
<evidence type="ECO:0000259" key="15">
    <source>
        <dbReference type="PROSITE" id="PS50011"/>
    </source>
</evidence>
<keyword evidence="10" id="KW-0464">Manganese</keyword>
<comment type="cofactor">
    <cofactor evidence="2">
        <name>Mg(2+)</name>
        <dbReference type="ChEBI" id="CHEBI:18420"/>
    </cofactor>
</comment>
<evidence type="ECO:0000256" key="1">
    <source>
        <dbReference type="ARBA" id="ARBA00001936"/>
    </source>
</evidence>
<evidence type="ECO:0000256" key="2">
    <source>
        <dbReference type="ARBA" id="ARBA00001946"/>
    </source>
</evidence>
<proteinExistence type="inferred from homology"/>
<evidence type="ECO:0000313" key="17">
    <source>
        <dbReference type="RefSeq" id="XP_002739512.1"/>
    </source>
</evidence>
<protein>
    <recommendedName>
        <fullName evidence="4">dual-specificity kinase</fullName>
        <ecNumber evidence="4">2.7.12.1</ecNumber>
    </recommendedName>
</protein>
<keyword evidence="16" id="KW-1185">Reference proteome</keyword>
<evidence type="ECO:0000256" key="13">
    <source>
        <dbReference type="ARBA" id="ARBA00051680"/>
    </source>
</evidence>
<dbReference type="GeneID" id="100373286"/>
<dbReference type="InterPro" id="IPR000719">
    <property type="entry name" value="Prot_kinase_dom"/>
</dbReference>
<evidence type="ECO:0000313" key="16">
    <source>
        <dbReference type="Proteomes" id="UP000694865"/>
    </source>
</evidence>
<dbReference type="PROSITE" id="PS50011">
    <property type="entry name" value="PROTEIN_KINASE_DOM"/>
    <property type="match status" value="1"/>
</dbReference>
<feature type="region of interest" description="Disordered" evidence="14">
    <location>
        <begin position="1"/>
        <end position="31"/>
    </location>
</feature>
<name>A0ABM0GXH6_SACKO</name>